<dbReference type="PANTHER" id="PTHR13887">
    <property type="entry name" value="GLUTATHIONE S-TRANSFERASE KAPPA"/>
    <property type="match status" value="1"/>
</dbReference>
<dbReference type="AlphaFoldDB" id="A0A930YB37"/>
<keyword evidence="7" id="KW-1133">Transmembrane helix</keyword>
<evidence type="ECO:0000256" key="4">
    <source>
        <dbReference type="ARBA" id="ARBA00023157"/>
    </source>
</evidence>
<evidence type="ECO:0000256" key="7">
    <source>
        <dbReference type="SAM" id="Phobius"/>
    </source>
</evidence>
<feature type="transmembrane region" description="Helical" evidence="7">
    <location>
        <begin position="30"/>
        <end position="50"/>
    </location>
</feature>
<dbReference type="Pfam" id="PF13462">
    <property type="entry name" value="Thioredoxin_4"/>
    <property type="match status" value="1"/>
</dbReference>
<evidence type="ECO:0000256" key="5">
    <source>
        <dbReference type="ARBA" id="ARBA00023284"/>
    </source>
</evidence>
<dbReference type="SUPFAM" id="SSF52833">
    <property type="entry name" value="Thioredoxin-like"/>
    <property type="match status" value="1"/>
</dbReference>
<gene>
    <name evidence="9" type="ORF">ISG29_00335</name>
</gene>
<evidence type="ECO:0000256" key="6">
    <source>
        <dbReference type="SAM" id="MobiDB-lite"/>
    </source>
</evidence>
<keyword evidence="7" id="KW-0812">Transmembrane</keyword>
<evidence type="ECO:0000313" key="9">
    <source>
        <dbReference type="EMBL" id="MBF4160119.1"/>
    </source>
</evidence>
<dbReference type="PANTHER" id="PTHR13887:SF14">
    <property type="entry name" value="DISULFIDE BOND FORMATION PROTEIN D"/>
    <property type="match status" value="1"/>
</dbReference>
<evidence type="ECO:0000259" key="8">
    <source>
        <dbReference type="Pfam" id="PF13462"/>
    </source>
</evidence>
<keyword evidence="5" id="KW-0676">Redox-active center</keyword>
<dbReference type="GO" id="GO:0016491">
    <property type="term" value="F:oxidoreductase activity"/>
    <property type="evidence" value="ECO:0007669"/>
    <property type="project" value="UniProtKB-KW"/>
</dbReference>
<feature type="domain" description="Thioredoxin-like fold" evidence="8">
    <location>
        <begin position="70"/>
        <end position="240"/>
    </location>
</feature>
<organism evidence="9 10">
    <name type="scientific">Nocardioides acrostichi</name>
    <dbReference type="NCBI Taxonomy" id="2784339"/>
    <lineage>
        <taxon>Bacteria</taxon>
        <taxon>Bacillati</taxon>
        <taxon>Actinomycetota</taxon>
        <taxon>Actinomycetes</taxon>
        <taxon>Propionibacteriales</taxon>
        <taxon>Nocardioidaceae</taxon>
        <taxon>Nocardioides</taxon>
    </lineage>
</organism>
<keyword evidence="3" id="KW-0560">Oxidoreductase</keyword>
<sequence length="243" mass="25930">MAKKKPVHDRAAKAQAARDQQQRSERRRTLLSVGGVVLVMALIVGIALFVQQSRTTTVDAAAASSEGTYGVAVGPDDAPHEVIVYEDFLCPYCGELEKVTHEKLTAAAEAGKVQVEYRPFDLLSQISDYSARAANAFAVVLDASGPDVAKKFHDLLYENQPEESAATFPSNEDLLELAVKAGAKEADVSDGILNDTMNDWVVKATKAAEDAGVRGTPTVLLDGKVVQAGSIDEMAQKVLDAVE</sequence>
<dbReference type="EMBL" id="JADIVZ010000001">
    <property type="protein sequence ID" value="MBF4160119.1"/>
    <property type="molecule type" value="Genomic_DNA"/>
</dbReference>
<proteinExistence type="inferred from homology"/>
<evidence type="ECO:0000256" key="1">
    <source>
        <dbReference type="ARBA" id="ARBA00005791"/>
    </source>
</evidence>
<keyword evidence="4" id="KW-1015">Disulfide bond</keyword>
<dbReference type="InterPro" id="IPR036249">
    <property type="entry name" value="Thioredoxin-like_sf"/>
</dbReference>
<feature type="region of interest" description="Disordered" evidence="6">
    <location>
        <begin position="1"/>
        <end position="25"/>
    </location>
</feature>
<comment type="similarity">
    <text evidence="1">Belongs to the thioredoxin family. DsbA subfamily.</text>
</comment>
<dbReference type="RefSeq" id="WP_194501389.1">
    <property type="nucleotide sequence ID" value="NZ_JADIVZ010000001.1"/>
</dbReference>
<protein>
    <submittedName>
        <fullName evidence="9">Thioredoxin domain-containing protein</fullName>
    </submittedName>
</protein>
<dbReference type="Proteomes" id="UP000656804">
    <property type="component" value="Unassembled WGS sequence"/>
</dbReference>
<dbReference type="InterPro" id="IPR012336">
    <property type="entry name" value="Thioredoxin-like_fold"/>
</dbReference>
<keyword evidence="10" id="KW-1185">Reference proteome</keyword>
<keyword evidence="2" id="KW-0732">Signal</keyword>
<reference evidence="9" key="1">
    <citation type="submission" date="2020-11" db="EMBL/GenBank/DDBJ databases">
        <title>Nocardioides sp. CBS4Y-1, whole genome shotgun sequence.</title>
        <authorList>
            <person name="Tuo L."/>
        </authorList>
    </citation>
    <scope>NUCLEOTIDE SEQUENCE</scope>
    <source>
        <strain evidence="9">CBS4Y-1</strain>
    </source>
</reference>
<comment type="caution">
    <text evidence="9">The sequence shown here is derived from an EMBL/GenBank/DDBJ whole genome shotgun (WGS) entry which is preliminary data.</text>
</comment>
<dbReference type="Gene3D" id="3.40.30.10">
    <property type="entry name" value="Glutaredoxin"/>
    <property type="match status" value="1"/>
</dbReference>
<evidence type="ECO:0000256" key="2">
    <source>
        <dbReference type="ARBA" id="ARBA00022729"/>
    </source>
</evidence>
<keyword evidence="7" id="KW-0472">Membrane</keyword>
<evidence type="ECO:0000256" key="3">
    <source>
        <dbReference type="ARBA" id="ARBA00023002"/>
    </source>
</evidence>
<accession>A0A930YB37</accession>
<name>A0A930YB37_9ACTN</name>
<evidence type="ECO:0000313" key="10">
    <source>
        <dbReference type="Proteomes" id="UP000656804"/>
    </source>
</evidence>